<evidence type="ECO:0000256" key="7">
    <source>
        <dbReference type="ARBA" id="ARBA00022989"/>
    </source>
</evidence>
<sequence length="321" mass="35845">MLVFPLLLALLPGLVAAATPQLDKYRALAKRNGGLLSLDAAAYDELTSSPRDYSVSVVLTAMGAQYKCQPCQLLQPEYSLLAKQWSSTKRSSDEEHFFAYLDFQNGPEVFQRLGLQTAPVFQLFMPTEGPRATGKLAAETVDFGRTGFKAESIASHLSAHANLPSLKFARPVDKTKVLKTVASVVVGVLAVWRMWPLFVVVFTRRYIWSAICIFTILFMTSGYMWTQIRRPLYVQAERNGQVSYIAGGYQTQLGAEVHIISAIYGILGFSAYILAYTIPKLTDPVRQRLGVYVWTGVFIVMSGVLMNIFHMKQPGYPFRIF</sequence>
<dbReference type="SUPFAM" id="SSF52833">
    <property type="entry name" value="Thioredoxin-like"/>
    <property type="match status" value="1"/>
</dbReference>
<keyword evidence="5 10" id="KW-0732">Signal</keyword>
<comment type="function">
    <text evidence="1">Subunit of the oligosaccharyl transferase (OST) complex that catalyzes the initial transfer of a defined glycan (Glc(3)Man(9)GlcNAc(2) in eukaryotes) from the lipid carrier dolichol-pyrophosphate to an asparagine residue within an Asn-X-Ser/Thr consensus motif in nascent polypeptide chains, the first step in protein N-glycosylation. N-glycosylation occurs cotranslationally and the complex associates with the Sec61 complex at the channel-forming translocon complex that mediates protein translocation across the endoplasmic reticulum (ER). All subunits are required for a maximal enzyme activity.</text>
</comment>
<dbReference type="GO" id="GO:0018279">
    <property type="term" value="P:protein N-linked glycosylation via asparagine"/>
    <property type="evidence" value="ECO:0007669"/>
    <property type="project" value="TreeGrafter"/>
</dbReference>
<dbReference type="EMBL" id="LK052941">
    <property type="protein sequence ID" value="CDR42237.1"/>
    <property type="molecule type" value="Genomic_DNA"/>
</dbReference>
<evidence type="ECO:0000256" key="8">
    <source>
        <dbReference type="ARBA" id="ARBA00023136"/>
    </source>
</evidence>
<evidence type="ECO:0000313" key="11">
    <source>
        <dbReference type="EMBL" id="CDR42237.1"/>
    </source>
</evidence>
<keyword evidence="7 9" id="KW-1133">Transmembrane helix</keyword>
<dbReference type="OrthoDB" id="67566at2759"/>
<comment type="similarity">
    <text evidence="3">Belongs to the OST3/OST6 family.</text>
</comment>
<gene>
    <name evidence="11" type="ORF">RHTO0S_06e11320g</name>
</gene>
<evidence type="ECO:0000256" key="6">
    <source>
        <dbReference type="ARBA" id="ARBA00022824"/>
    </source>
</evidence>
<feature type="transmembrane region" description="Helical" evidence="9">
    <location>
        <begin position="177"/>
        <end position="195"/>
    </location>
</feature>
<dbReference type="AlphaFoldDB" id="A0A061B3I4"/>
<feature type="transmembrane region" description="Helical" evidence="9">
    <location>
        <begin position="257"/>
        <end position="277"/>
    </location>
</feature>
<dbReference type="PANTHER" id="PTHR12692">
    <property type="entry name" value="DOLICHYL-DIPHOSPHOOLIGOSACCHARIDE--PROTEIN GLYCOSYLTRANSFERASE-RELATED"/>
    <property type="match status" value="1"/>
</dbReference>
<feature type="transmembrane region" description="Helical" evidence="9">
    <location>
        <begin position="289"/>
        <end position="309"/>
    </location>
</feature>
<accession>A0A061B3I4</accession>
<evidence type="ECO:0000256" key="5">
    <source>
        <dbReference type="ARBA" id="ARBA00022729"/>
    </source>
</evidence>
<evidence type="ECO:0000256" key="1">
    <source>
        <dbReference type="ARBA" id="ARBA00002791"/>
    </source>
</evidence>
<dbReference type="InterPro" id="IPR036249">
    <property type="entry name" value="Thioredoxin-like_sf"/>
</dbReference>
<dbReference type="PANTHER" id="PTHR12692:SF0">
    <property type="entry name" value="GH11935P"/>
    <property type="match status" value="1"/>
</dbReference>
<reference evidence="11" key="1">
    <citation type="journal article" date="2014" name="Genome Announc.">
        <title>Draft genome sequence of Rhodosporidium toruloides CECT1137, an oleaginous yeast of biotechnological interest.</title>
        <authorList>
            <person name="Morin N."/>
            <person name="Calcas X."/>
            <person name="Devillers H."/>
            <person name="Durrens P."/>
            <person name="Sherman D.J."/>
            <person name="Nicaud J.-M."/>
            <person name="Neuveglise C."/>
        </authorList>
    </citation>
    <scope>NUCLEOTIDE SEQUENCE</scope>
    <source>
        <strain evidence="11">CECT1137</strain>
    </source>
</reference>
<dbReference type="GO" id="GO:0008250">
    <property type="term" value="C:oligosaccharyltransferase complex"/>
    <property type="evidence" value="ECO:0007669"/>
    <property type="project" value="TreeGrafter"/>
</dbReference>
<dbReference type="Gene3D" id="3.40.30.10">
    <property type="entry name" value="Glutaredoxin"/>
    <property type="match status" value="1"/>
</dbReference>
<protein>
    <submittedName>
        <fullName evidence="11">RHTO0S06e11320g1_1</fullName>
    </submittedName>
</protein>
<comment type="subcellular location">
    <subcellularLocation>
        <location evidence="2">Endoplasmic reticulum membrane</location>
        <topology evidence="2">Multi-pass membrane protein</topology>
    </subcellularLocation>
</comment>
<evidence type="ECO:0000256" key="4">
    <source>
        <dbReference type="ARBA" id="ARBA00022692"/>
    </source>
</evidence>
<feature type="chain" id="PRO_5001593954" evidence="10">
    <location>
        <begin position="18"/>
        <end position="321"/>
    </location>
</feature>
<dbReference type="Pfam" id="PF04756">
    <property type="entry name" value="OST3_OST6"/>
    <property type="match status" value="1"/>
</dbReference>
<name>A0A061B3I4_RHOTO</name>
<evidence type="ECO:0000256" key="9">
    <source>
        <dbReference type="SAM" id="Phobius"/>
    </source>
</evidence>
<keyword evidence="8 9" id="KW-0472">Membrane</keyword>
<evidence type="ECO:0000256" key="10">
    <source>
        <dbReference type="SAM" id="SignalP"/>
    </source>
</evidence>
<proteinExistence type="inferred from homology"/>
<organism evidence="11">
    <name type="scientific">Rhodotorula toruloides</name>
    <name type="common">Yeast</name>
    <name type="synonym">Rhodosporidium toruloides</name>
    <dbReference type="NCBI Taxonomy" id="5286"/>
    <lineage>
        <taxon>Eukaryota</taxon>
        <taxon>Fungi</taxon>
        <taxon>Dikarya</taxon>
        <taxon>Basidiomycota</taxon>
        <taxon>Pucciniomycotina</taxon>
        <taxon>Microbotryomycetes</taxon>
        <taxon>Sporidiobolales</taxon>
        <taxon>Sporidiobolaceae</taxon>
        <taxon>Rhodotorula</taxon>
    </lineage>
</organism>
<evidence type="ECO:0000256" key="3">
    <source>
        <dbReference type="ARBA" id="ARBA00009561"/>
    </source>
</evidence>
<feature type="signal peptide" evidence="10">
    <location>
        <begin position="1"/>
        <end position="17"/>
    </location>
</feature>
<evidence type="ECO:0000256" key="2">
    <source>
        <dbReference type="ARBA" id="ARBA00004477"/>
    </source>
</evidence>
<feature type="transmembrane region" description="Helical" evidence="9">
    <location>
        <begin position="207"/>
        <end position="225"/>
    </location>
</feature>
<keyword evidence="4 9" id="KW-0812">Transmembrane</keyword>
<keyword evidence="6" id="KW-0256">Endoplasmic reticulum</keyword>
<dbReference type="InterPro" id="IPR021149">
    <property type="entry name" value="OligosaccharylTrfase_OST3/OST6"/>
</dbReference>